<evidence type="ECO:0000256" key="9">
    <source>
        <dbReference type="ARBA" id="ARBA00023180"/>
    </source>
</evidence>
<dbReference type="GO" id="GO:0007229">
    <property type="term" value="P:integrin-mediated signaling pathway"/>
    <property type="evidence" value="ECO:0007669"/>
    <property type="project" value="UniProtKB-KW"/>
</dbReference>
<feature type="region of interest" description="Disordered" evidence="10">
    <location>
        <begin position="399"/>
        <end position="459"/>
    </location>
</feature>
<evidence type="ECO:0000259" key="12">
    <source>
        <dbReference type="SMART" id="SM00187"/>
    </source>
</evidence>
<organism evidence="13 14">
    <name type="scientific">Onchocerca volvulus</name>
    <dbReference type="NCBI Taxonomy" id="6282"/>
    <lineage>
        <taxon>Eukaryota</taxon>
        <taxon>Metazoa</taxon>
        <taxon>Ecdysozoa</taxon>
        <taxon>Nematoda</taxon>
        <taxon>Chromadorea</taxon>
        <taxon>Rhabditida</taxon>
        <taxon>Spirurina</taxon>
        <taxon>Spiruromorpha</taxon>
        <taxon>Filarioidea</taxon>
        <taxon>Onchocercidae</taxon>
        <taxon>Onchocerca</taxon>
    </lineage>
</organism>
<evidence type="ECO:0000256" key="7">
    <source>
        <dbReference type="ARBA" id="ARBA00023136"/>
    </source>
</evidence>
<dbReference type="InterPro" id="IPR015812">
    <property type="entry name" value="Integrin_bsu"/>
</dbReference>
<feature type="region of interest" description="Disordered" evidence="10">
    <location>
        <begin position="465"/>
        <end position="484"/>
    </location>
</feature>
<dbReference type="GO" id="GO:0005178">
    <property type="term" value="F:integrin binding"/>
    <property type="evidence" value="ECO:0007669"/>
    <property type="project" value="TreeGrafter"/>
</dbReference>
<keyword evidence="7" id="KW-0472">Membrane</keyword>
<feature type="chain" id="PRO_5045551052" evidence="11">
    <location>
        <begin position="28"/>
        <end position="523"/>
    </location>
</feature>
<reference evidence="14" key="1">
    <citation type="submission" date="2013-10" db="EMBL/GenBank/DDBJ databases">
        <title>Genome sequencing of Onchocerca volvulus.</title>
        <authorList>
            <person name="Cotton J."/>
            <person name="Tsai J."/>
            <person name="Stanley E."/>
            <person name="Tracey A."/>
            <person name="Holroyd N."/>
            <person name="Lustigman S."/>
            <person name="Berriman M."/>
        </authorList>
    </citation>
    <scope>NUCLEOTIDE SEQUENCE</scope>
</reference>
<name>A0A8R1TQN6_ONCVO</name>
<dbReference type="PRINTS" id="PR01186">
    <property type="entry name" value="INTEGRINB"/>
</dbReference>
<reference evidence="13" key="2">
    <citation type="submission" date="2022-06" db="UniProtKB">
        <authorList>
            <consortium name="EnsemblMetazoa"/>
        </authorList>
    </citation>
    <scope>IDENTIFICATION</scope>
</reference>
<dbReference type="PANTHER" id="PTHR10082:SF60">
    <property type="entry name" value="INTEGRIN BETA-PS"/>
    <property type="match status" value="1"/>
</dbReference>
<feature type="compositionally biased region" description="Basic and acidic residues" evidence="10">
    <location>
        <begin position="399"/>
        <end position="429"/>
    </location>
</feature>
<dbReference type="Gene3D" id="2.10.25.10">
    <property type="entry name" value="Laminin"/>
    <property type="match status" value="3"/>
</dbReference>
<protein>
    <submittedName>
        <fullName evidence="13">INB domain-containing protein</fullName>
    </submittedName>
</protein>
<dbReference type="InterPro" id="IPR002369">
    <property type="entry name" value="Integrin_bsu_VWA"/>
</dbReference>
<accession>A0A8R1TQN6</accession>
<dbReference type="GO" id="GO:0009986">
    <property type="term" value="C:cell surface"/>
    <property type="evidence" value="ECO:0007669"/>
    <property type="project" value="TreeGrafter"/>
</dbReference>
<dbReference type="InterPro" id="IPR032695">
    <property type="entry name" value="Integrin_dom_sf"/>
</dbReference>
<dbReference type="Gene3D" id="3.30.1680.10">
    <property type="entry name" value="ligand-binding face of the semaphorins, domain 2"/>
    <property type="match status" value="1"/>
</dbReference>
<keyword evidence="4 11" id="KW-0732">Signal</keyword>
<feature type="domain" description="Integrin beta subunit VWA" evidence="12">
    <location>
        <begin position="42"/>
        <end position="224"/>
    </location>
</feature>
<dbReference type="GO" id="GO:0008305">
    <property type="term" value="C:integrin complex"/>
    <property type="evidence" value="ECO:0007669"/>
    <property type="project" value="TreeGrafter"/>
</dbReference>
<dbReference type="OMA" id="ICGCECE"/>
<dbReference type="SUPFAM" id="SSF103575">
    <property type="entry name" value="Plexin repeat"/>
    <property type="match status" value="1"/>
</dbReference>
<dbReference type="InterPro" id="IPR013111">
    <property type="entry name" value="EGF_extracell"/>
</dbReference>
<dbReference type="GO" id="GO:0007160">
    <property type="term" value="P:cell-matrix adhesion"/>
    <property type="evidence" value="ECO:0007669"/>
    <property type="project" value="TreeGrafter"/>
</dbReference>
<evidence type="ECO:0000256" key="8">
    <source>
        <dbReference type="ARBA" id="ARBA00023157"/>
    </source>
</evidence>
<keyword evidence="6" id="KW-0401">Integrin</keyword>
<dbReference type="Pfam" id="PF23105">
    <property type="entry name" value="EGF_integrin"/>
    <property type="match status" value="1"/>
</dbReference>
<dbReference type="SUPFAM" id="SSF69179">
    <property type="entry name" value="Integrin domains"/>
    <property type="match status" value="1"/>
</dbReference>
<evidence type="ECO:0000256" key="2">
    <source>
        <dbReference type="ARBA" id="ARBA00007449"/>
    </source>
</evidence>
<dbReference type="InterPro" id="IPR057243">
    <property type="entry name" value="Integrin_I-EGF_CS"/>
</dbReference>
<dbReference type="SUPFAM" id="SSF57196">
    <property type="entry name" value="EGF/Laminin"/>
    <property type="match status" value="2"/>
</dbReference>
<evidence type="ECO:0000256" key="4">
    <source>
        <dbReference type="ARBA" id="ARBA00022729"/>
    </source>
</evidence>
<dbReference type="Pfam" id="PF07974">
    <property type="entry name" value="EGF_2"/>
    <property type="match status" value="1"/>
</dbReference>
<evidence type="ECO:0000256" key="6">
    <source>
        <dbReference type="ARBA" id="ARBA00023037"/>
    </source>
</evidence>
<dbReference type="GO" id="GO:0005925">
    <property type="term" value="C:focal adhesion"/>
    <property type="evidence" value="ECO:0007669"/>
    <property type="project" value="TreeGrafter"/>
</dbReference>
<feature type="signal peptide" evidence="11">
    <location>
        <begin position="1"/>
        <end position="27"/>
    </location>
</feature>
<comment type="subcellular location">
    <subcellularLocation>
        <location evidence="1">Membrane</location>
        <topology evidence="1">Single-pass type I membrane protein</topology>
    </subcellularLocation>
</comment>
<evidence type="ECO:0000256" key="11">
    <source>
        <dbReference type="SAM" id="SignalP"/>
    </source>
</evidence>
<evidence type="ECO:0000256" key="1">
    <source>
        <dbReference type="ARBA" id="ARBA00004479"/>
    </source>
</evidence>
<proteinExistence type="inferred from homology"/>
<dbReference type="GO" id="GO:0033627">
    <property type="term" value="P:cell adhesion mediated by integrin"/>
    <property type="evidence" value="ECO:0007669"/>
    <property type="project" value="TreeGrafter"/>
</dbReference>
<dbReference type="InterPro" id="IPR057073">
    <property type="entry name" value="EGF_integrin_2"/>
</dbReference>
<dbReference type="GO" id="GO:0098609">
    <property type="term" value="P:cell-cell adhesion"/>
    <property type="evidence" value="ECO:0007669"/>
    <property type="project" value="TreeGrafter"/>
</dbReference>
<dbReference type="SMART" id="SM00187">
    <property type="entry name" value="INB"/>
    <property type="match status" value="1"/>
</dbReference>
<keyword evidence="3" id="KW-0812">Transmembrane</keyword>
<evidence type="ECO:0000256" key="5">
    <source>
        <dbReference type="ARBA" id="ARBA00022737"/>
    </source>
</evidence>
<dbReference type="GO" id="GO:0016477">
    <property type="term" value="P:cell migration"/>
    <property type="evidence" value="ECO:0007669"/>
    <property type="project" value="TreeGrafter"/>
</dbReference>
<keyword evidence="8" id="KW-1015">Disulfide bond</keyword>
<comment type="similarity">
    <text evidence="2">Belongs to the integrin beta chain family.</text>
</comment>
<dbReference type="Pfam" id="PF23106">
    <property type="entry name" value="EGF_Teneurin"/>
    <property type="match status" value="1"/>
</dbReference>
<dbReference type="EMBL" id="CMVM020000074">
    <property type="status" value="NOT_ANNOTATED_CDS"/>
    <property type="molecule type" value="Genomic_DNA"/>
</dbReference>
<dbReference type="PROSITE" id="PS52047">
    <property type="entry name" value="I_EGF_2"/>
    <property type="match status" value="1"/>
</dbReference>
<dbReference type="AlphaFoldDB" id="A0A8R1TQN6"/>
<evidence type="ECO:0000256" key="3">
    <source>
        <dbReference type="ARBA" id="ARBA00022692"/>
    </source>
</evidence>
<dbReference type="Gene3D" id="2.60.40.1510">
    <property type="entry name" value="ntegrin, alpha v. Chain A, domain 3"/>
    <property type="match status" value="1"/>
</dbReference>
<keyword evidence="14" id="KW-1185">Reference proteome</keyword>
<evidence type="ECO:0000256" key="10">
    <source>
        <dbReference type="SAM" id="MobiDB-lite"/>
    </source>
</evidence>
<evidence type="ECO:0000313" key="14">
    <source>
        <dbReference type="Proteomes" id="UP000024404"/>
    </source>
</evidence>
<sequence>MEVNFHLMKSQIYSLLALFIVVVDVFAKDVRKLCTNTLGSRSCGQCIKQHPECAWCLDPHMVGPSRCDLKSEFQGKCAPSLIYSPTTEIRIIPQNNLPLGSKQADGMTVVQLDPQQIVLRMKPGDILEVPFKYLHRPQHSSQRDFVIQTSEFRSLGVGIDFSILCGGKRVQGRQCPNVAIGDQIEFFAKVSLNECKSGGDIAISIGAYGYQTVSAMYITPFCGCECEKVQNQERKSPLCYGAGDLICGVCECRHGKGGNHCECDLKEHGASSAQELENRCRKTPKDLICSGNGQCKCGSCVCNVEHVRGEFCECENMSCPTLQGRMCAGQGECKCGKCLCEEGYTGDDCSCSLDSTPCLEGGKICNGHGTCECGKCVCHEGFTGLSCGVVAENEAMEDDMPKSDFNQHGESKEIDEISKDSISKAKYDQFQEDSDETNKNKNEENEEYAEGVEGHEMNGQEENDMKAGEILPPGDEASAELTKARDEANDEMIHDEKQPDSSLRIEVHSFVPLIISLLILFWP</sequence>
<dbReference type="PROSITE" id="PS00243">
    <property type="entry name" value="I_EGF_1"/>
    <property type="match status" value="2"/>
</dbReference>
<evidence type="ECO:0000313" key="13">
    <source>
        <dbReference type="EnsemblMetazoa" id="OVOC2424.1"/>
    </source>
</evidence>
<dbReference type="Proteomes" id="UP000024404">
    <property type="component" value="Unassembled WGS sequence"/>
</dbReference>
<keyword evidence="5" id="KW-0677">Repeat</keyword>
<dbReference type="PANTHER" id="PTHR10082">
    <property type="entry name" value="INTEGRIN BETA SUBUNIT"/>
    <property type="match status" value="1"/>
</dbReference>
<dbReference type="EnsemblMetazoa" id="OVOC2424.1">
    <property type="protein sequence ID" value="OVOC2424.1"/>
    <property type="gene ID" value="WBGene00239233"/>
</dbReference>
<keyword evidence="9" id="KW-0325">Glycoprotein</keyword>